<sequence length="110" mass="12382">MKKHLSPTKQQHDHHQPPPPPTDIPAAGGELTVNELNELLSDGSGFYNLPTQHFNEVFPRIYIGNAEGVCTLQRRLQPLPDHGCCLPYDAPQNGRPDGSRHRETEERDRP</sequence>
<dbReference type="Ensembl" id="ENSXMAT00000022542.1">
    <property type="protein sequence ID" value="ENSXMAP00000040535.1"/>
    <property type="gene ID" value="ENSXMAG00000017895.2"/>
</dbReference>
<accession>A0A3B5RC53</accession>
<keyword evidence="3" id="KW-1185">Reference proteome</keyword>
<evidence type="ECO:0000313" key="3">
    <source>
        <dbReference type="Proteomes" id="UP000002852"/>
    </source>
</evidence>
<reference evidence="2" key="4">
    <citation type="submission" date="2025-09" db="UniProtKB">
        <authorList>
            <consortium name="Ensembl"/>
        </authorList>
    </citation>
    <scope>IDENTIFICATION</scope>
    <source>
        <strain evidence="2">JP 163 A</strain>
    </source>
</reference>
<dbReference type="Proteomes" id="UP000002852">
    <property type="component" value="Unassembled WGS sequence"/>
</dbReference>
<reference evidence="3" key="1">
    <citation type="submission" date="2012-01" db="EMBL/GenBank/DDBJ databases">
        <authorList>
            <person name="Walter R."/>
            <person name="Schartl M."/>
            <person name="Warren W."/>
        </authorList>
    </citation>
    <scope>NUCLEOTIDE SEQUENCE [LARGE SCALE GENOMIC DNA]</scope>
    <source>
        <strain evidence="3">JP 163 A</strain>
    </source>
</reference>
<name>A0A3B5RC53_XIPMA</name>
<feature type="region of interest" description="Disordered" evidence="1">
    <location>
        <begin position="87"/>
        <end position="110"/>
    </location>
</feature>
<protein>
    <submittedName>
        <fullName evidence="2">Dual specificity phosphatase 3</fullName>
    </submittedName>
</protein>
<reference evidence="3" key="2">
    <citation type="journal article" date="2013" name="Nat. Genet.">
        <title>The genome of the platyfish, Xiphophorus maculatus, provides insights into evolutionary adaptation and several complex traits.</title>
        <authorList>
            <person name="Schartl M."/>
            <person name="Walter R.B."/>
            <person name="Shen Y."/>
            <person name="Garcia T."/>
            <person name="Catchen J."/>
            <person name="Amores A."/>
            <person name="Braasch I."/>
            <person name="Chalopin D."/>
            <person name="Volff J.N."/>
            <person name="Lesch K.P."/>
            <person name="Bisazza A."/>
            <person name="Minx P."/>
            <person name="Hillier L."/>
            <person name="Wilson R.K."/>
            <person name="Fuerstenberg S."/>
            <person name="Boore J."/>
            <person name="Searle S."/>
            <person name="Postlethwait J.H."/>
            <person name="Warren W.C."/>
        </authorList>
    </citation>
    <scope>NUCLEOTIDE SEQUENCE [LARGE SCALE GENOMIC DNA]</scope>
    <source>
        <strain evidence="3">JP 163 A</strain>
    </source>
</reference>
<feature type="region of interest" description="Disordered" evidence="1">
    <location>
        <begin position="1"/>
        <end position="29"/>
    </location>
</feature>
<evidence type="ECO:0000256" key="1">
    <source>
        <dbReference type="SAM" id="MobiDB-lite"/>
    </source>
</evidence>
<organism evidence="2 3">
    <name type="scientific">Xiphophorus maculatus</name>
    <name type="common">Southern platyfish</name>
    <name type="synonym">Platypoecilus maculatus</name>
    <dbReference type="NCBI Taxonomy" id="8083"/>
    <lineage>
        <taxon>Eukaryota</taxon>
        <taxon>Metazoa</taxon>
        <taxon>Chordata</taxon>
        <taxon>Craniata</taxon>
        <taxon>Vertebrata</taxon>
        <taxon>Euteleostomi</taxon>
        <taxon>Actinopterygii</taxon>
        <taxon>Neopterygii</taxon>
        <taxon>Teleostei</taxon>
        <taxon>Neoteleostei</taxon>
        <taxon>Acanthomorphata</taxon>
        <taxon>Ovalentaria</taxon>
        <taxon>Atherinomorphae</taxon>
        <taxon>Cyprinodontiformes</taxon>
        <taxon>Poeciliidae</taxon>
        <taxon>Poeciliinae</taxon>
        <taxon>Xiphophorus</taxon>
    </lineage>
</organism>
<reference evidence="2" key="3">
    <citation type="submission" date="2025-08" db="UniProtKB">
        <authorList>
            <consortium name="Ensembl"/>
        </authorList>
    </citation>
    <scope>IDENTIFICATION</scope>
    <source>
        <strain evidence="2">JP 163 A</strain>
    </source>
</reference>
<dbReference type="GeneTree" id="ENSGT00940000163612"/>
<dbReference type="AlphaFoldDB" id="A0A3B5RC53"/>
<proteinExistence type="predicted"/>
<evidence type="ECO:0000313" key="2">
    <source>
        <dbReference type="Ensembl" id="ENSXMAP00000040535.1"/>
    </source>
</evidence>
<feature type="compositionally biased region" description="Basic and acidic residues" evidence="1">
    <location>
        <begin position="97"/>
        <end position="110"/>
    </location>
</feature>